<dbReference type="Proteomes" id="UP000185596">
    <property type="component" value="Unassembled WGS sequence"/>
</dbReference>
<proteinExistence type="predicted"/>
<evidence type="ECO:0000313" key="1">
    <source>
        <dbReference type="EMBL" id="OLF08570.1"/>
    </source>
</evidence>
<organism evidence="1 2">
    <name type="scientific">Actinophytocola xanthii</name>
    <dbReference type="NCBI Taxonomy" id="1912961"/>
    <lineage>
        <taxon>Bacteria</taxon>
        <taxon>Bacillati</taxon>
        <taxon>Actinomycetota</taxon>
        <taxon>Actinomycetes</taxon>
        <taxon>Pseudonocardiales</taxon>
        <taxon>Pseudonocardiaceae</taxon>
    </lineage>
</organism>
<sequence length="95" mass="11078">MCPTFRREVAEEVTAYFNQLNASGPWPQDQDYFDWDGDVIIHTHRAYVHDPGYEPTRIEPEANNRYAIGAMSWTWRRTDGRDHPEPRSVADRSPG</sequence>
<comment type="caution">
    <text evidence="1">The sequence shown here is derived from an EMBL/GenBank/DDBJ whole genome shotgun (WGS) entry which is preliminary data.</text>
</comment>
<dbReference type="AlphaFoldDB" id="A0A1Q8C2J7"/>
<gene>
    <name evidence="1" type="ORF">BU204_34320</name>
</gene>
<reference evidence="1 2" key="1">
    <citation type="submission" date="2016-12" db="EMBL/GenBank/DDBJ databases">
        <title>The draft genome sequence of Actinophytocola sp. 11-183.</title>
        <authorList>
            <person name="Wang W."/>
            <person name="Yuan L."/>
        </authorList>
    </citation>
    <scope>NUCLEOTIDE SEQUENCE [LARGE SCALE GENOMIC DNA]</scope>
    <source>
        <strain evidence="1 2">11-183</strain>
    </source>
</reference>
<keyword evidence="2" id="KW-1185">Reference proteome</keyword>
<accession>A0A1Q8C2J7</accession>
<evidence type="ECO:0000313" key="2">
    <source>
        <dbReference type="Proteomes" id="UP000185596"/>
    </source>
</evidence>
<name>A0A1Q8C2J7_9PSEU</name>
<dbReference type="EMBL" id="MSIE01000095">
    <property type="protein sequence ID" value="OLF08570.1"/>
    <property type="molecule type" value="Genomic_DNA"/>
</dbReference>
<protein>
    <submittedName>
        <fullName evidence="1">Uncharacterized protein</fullName>
    </submittedName>
</protein>